<keyword evidence="2" id="KW-0812">Transmembrane</keyword>
<dbReference type="AlphaFoldDB" id="A0A6J4TLD5"/>
<feature type="region of interest" description="Disordered" evidence="1">
    <location>
        <begin position="24"/>
        <end position="48"/>
    </location>
</feature>
<keyword evidence="2" id="KW-0472">Membrane</keyword>
<evidence type="ECO:0008006" key="4">
    <source>
        <dbReference type="Google" id="ProtNLM"/>
    </source>
</evidence>
<reference evidence="3" key="1">
    <citation type="submission" date="2020-02" db="EMBL/GenBank/DDBJ databases">
        <authorList>
            <person name="Meier V. D."/>
        </authorList>
    </citation>
    <scope>NUCLEOTIDE SEQUENCE</scope>
    <source>
        <strain evidence="3">AVDCRST_MAG91</strain>
    </source>
</reference>
<dbReference type="EMBL" id="CADCVX010000454">
    <property type="protein sequence ID" value="CAA9526216.1"/>
    <property type="molecule type" value="Genomic_DNA"/>
</dbReference>
<organism evidence="3">
    <name type="scientific">uncultured Sphingomonadaceae bacterium</name>
    <dbReference type="NCBI Taxonomy" id="169976"/>
    <lineage>
        <taxon>Bacteria</taxon>
        <taxon>Pseudomonadati</taxon>
        <taxon>Pseudomonadota</taxon>
        <taxon>Alphaproteobacteria</taxon>
        <taxon>Sphingomonadales</taxon>
        <taxon>Sphingomonadaceae</taxon>
        <taxon>environmental samples</taxon>
    </lineage>
</organism>
<evidence type="ECO:0000313" key="3">
    <source>
        <dbReference type="EMBL" id="CAA9526216.1"/>
    </source>
</evidence>
<gene>
    <name evidence="3" type="ORF">AVDCRST_MAG91-2535</name>
</gene>
<protein>
    <recommendedName>
        <fullName evidence="4">Phage shock protein B</fullName>
    </recommendedName>
</protein>
<name>A0A6J4TLD5_9SPHN</name>
<sequence length="85" mass="9847">MTGGQWMVVLIVAIVMFASIIKSKHSPRRRERSGTEGTEGAIESGQTQRLREEVKQLKERLAVLERITVEKENSLEREIERLRDR</sequence>
<accession>A0A6J4TLD5</accession>
<keyword evidence="2" id="KW-1133">Transmembrane helix</keyword>
<evidence type="ECO:0000256" key="1">
    <source>
        <dbReference type="SAM" id="MobiDB-lite"/>
    </source>
</evidence>
<feature type="transmembrane region" description="Helical" evidence="2">
    <location>
        <begin position="6"/>
        <end position="23"/>
    </location>
</feature>
<proteinExistence type="predicted"/>
<evidence type="ECO:0000256" key="2">
    <source>
        <dbReference type="SAM" id="Phobius"/>
    </source>
</evidence>